<proteinExistence type="predicted"/>
<evidence type="ECO:0000256" key="1">
    <source>
        <dbReference type="SAM" id="MobiDB-lite"/>
    </source>
</evidence>
<organism evidence="3 4">
    <name type="scientific">Meloidogyne floridensis</name>
    <dbReference type="NCBI Taxonomy" id="298350"/>
    <lineage>
        <taxon>Eukaryota</taxon>
        <taxon>Metazoa</taxon>
        <taxon>Ecdysozoa</taxon>
        <taxon>Nematoda</taxon>
        <taxon>Chromadorea</taxon>
        <taxon>Rhabditida</taxon>
        <taxon>Tylenchina</taxon>
        <taxon>Tylenchomorpha</taxon>
        <taxon>Tylenchoidea</taxon>
        <taxon>Meloidogynidae</taxon>
        <taxon>Meloidogyninae</taxon>
        <taxon>Meloidogyne</taxon>
    </lineage>
</organism>
<dbReference type="SMART" id="SM00315">
    <property type="entry name" value="RGS"/>
    <property type="match status" value="1"/>
</dbReference>
<dbReference type="InterPro" id="IPR046995">
    <property type="entry name" value="RGS10/12/14-like"/>
</dbReference>
<dbReference type="SUPFAM" id="SSF54236">
    <property type="entry name" value="Ubiquitin-like"/>
    <property type="match status" value="1"/>
</dbReference>
<dbReference type="PRINTS" id="PR01301">
    <property type="entry name" value="RGSPROTEIN"/>
</dbReference>
<feature type="region of interest" description="Disordered" evidence="1">
    <location>
        <begin position="664"/>
        <end position="691"/>
    </location>
</feature>
<dbReference type="InterPro" id="IPR016137">
    <property type="entry name" value="RGS"/>
</dbReference>
<sequence length="974" mass="106829">MIKCFQFIVKSNRWSRPFSHSINQSTTFSSVSPAYLLGVVDNSQQENCLDKLDNIKQQKDFEKEEEEQTDNQLNKDLKSSSSPFVVANSATISTSRLHSTSSTIFSTQFSTEESLKENRRPNNREVSKSPTTAFSELSSPRSSSVKIRLLDRTQQQQIGQQKSPTAVVPMPAGVGSGGGTNSPQHQQGVGLDIDLEQVLRSETARAPFHQFLQQQFCAENINFYLAVEEYRKIPEEELDRRLDFGRQIYDRHFAANCIEPVNIDNSTSNQIREAYKNNRFTATVYDVVQYQIFHLLKYDCWPRYLRAGGQLTEEFGGDSKSHDSGASQHQQPKTRSNNSSTTNRRKSLFLRLLRLQRSGAVDIDDEIEEDKNNKICHCSNPFVKQINGELQQHQQRRPLIPLNSCGTNILFSVDENKIERRISTRLPKKPVNSINNTKRARKSYGGTSTVSFWRDATKQSNNRCRACDGIIFGESKPDFPLRYCTLLCADSATSTEITLSDPFQSVRQWTVTMAEGCGLDKNACEVVDAQTGSTIDPVRQAVDALNNRVVRIMSVVKFPVVFLGPSACPSSGTSSKPSAPLPAKVVIIRCRPALTVGKVLRPIMSKYNVDTEQAIVCLAGTCDVLKLQTPVSNIYQKTLSVMTQQQFAERKLLPKRETQKELTITPQWMLSASGQSSPGSPDIPSPPFHQHGDISFCEVPLEPESGIKLGGGLLLKHSATRSYSSNPREFFKFGRKPTVQSKVARSGGTETDSTTANATAATATTTQSSDSPHQQPSTSTSAASHLRYRKSGGSTMGAGRNSASKEADRRKSFGAAASAVSPIEGSSGVEPDEGSGHNKGPRLSGTALAVGLVAPSDIPYCGEAETTEDESTRPLYEVCSPYSVQSSMAKHEPVPFTKSAAFTSSNSSNISQLPGANCQQNQHHQHSPLPAIFASAIGSGDKDNNNAITTTNTGISPSHSTESGTMVWQKADYV</sequence>
<dbReference type="SUPFAM" id="SSF48097">
    <property type="entry name" value="Regulator of G-protein signaling, RGS"/>
    <property type="match status" value="1"/>
</dbReference>
<dbReference type="InterPro" id="IPR029071">
    <property type="entry name" value="Ubiquitin-like_domsf"/>
</dbReference>
<feature type="region of interest" description="Disordered" evidence="1">
    <location>
        <begin position="106"/>
        <end position="144"/>
    </location>
</feature>
<feature type="compositionally biased region" description="Low complexity" evidence="1">
    <location>
        <begin position="749"/>
        <end position="766"/>
    </location>
</feature>
<name>A0A915NLV2_9BILA</name>
<dbReference type="Pfam" id="PF00615">
    <property type="entry name" value="RGS"/>
    <property type="match status" value="1"/>
</dbReference>
<dbReference type="PANTHER" id="PTHR45945">
    <property type="entry name" value="REGULATOR OF G-PROTEIN SIGNALING LOCO"/>
    <property type="match status" value="1"/>
</dbReference>
<dbReference type="GO" id="GO:0005096">
    <property type="term" value="F:GTPase activator activity"/>
    <property type="evidence" value="ECO:0007669"/>
    <property type="project" value="InterPro"/>
</dbReference>
<dbReference type="GO" id="GO:0005634">
    <property type="term" value="C:nucleus"/>
    <property type="evidence" value="ECO:0007669"/>
    <property type="project" value="TreeGrafter"/>
</dbReference>
<dbReference type="GO" id="GO:0005737">
    <property type="term" value="C:cytoplasm"/>
    <property type="evidence" value="ECO:0007669"/>
    <property type="project" value="TreeGrafter"/>
</dbReference>
<keyword evidence="3" id="KW-1185">Reference proteome</keyword>
<dbReference type="AlphaFoldDB" id="A0A915NLV2"/>
<dbReference type="Proteomes" id="UP000887560">
    <property type="component" value="Unplaced"/>
</dbReference>
<feature type="compositionally biased region" description="Polar residues" evidence="1">
    <location>
        <begin position="128"/>
        <end position="144"/>
    </location>
</feature>
<feature type="region of interest" description="Disordered" evidence="1">
    <location>
        <begin position="738"/>
        <end position="843"/>
    </location>
</feature>
<dbReference type="GO" id="GO:0008277">
    <property type="term" value="P:regulation of G protein-coupled receptor signaling pathway"/>
    <property type="evidence" value="ECO:0007669"/>
    <property type="project" value="TreeGrafter"/>
</dbReference>
<feature type="region of interest" description="Disordered" evidence="1">
    <location>
        <begin position="60"/>
        <end position="80"/>
    </location>
</feature>
<feature type="region of interest" description="Disordered" evidence="1">
    <location>
        <begin position="315"/>
        <end position="343"/>
    </location>
</feature>
<feature type="compositionally biased region" description="Polar residues" evidence="1">
    <location>
        <begin position="324"/>
        <end position="333"/>
    </location>
</feature>
<dbReference type="GO" id="GO:0005886">
    <property type="term" value="C:plasma membrane"/>
    <property type="evidence" value="ECO:0007669"/>
    <property type="project" value="TreeGrafter"/>
</dbReference>
<dbReference type="PANTHER" id="PTHR45945:SF3">
    <property type="entry name" value="REGULATOR OF G-PROTEIN SIGNALING LOCO"/>
    <property type="match status" value="1"/>
</dbReference>
<protein>
    <submittedName>
        <fullName evidence="4">RGS domain-containing protein</fullName>
    </submittedName>
</protein>
<dbReference type="InterPro" id="IPR044926">
    <property type="entry name" value="RGS_subdomain_2"/>
</dbReference>
<feature type="region of interest" description="Disordered" evidence="1">
    <location>
        <begin position="946"/>
        <end position="974"/>
    </location>
</feature>
<dbReference type="Gene3D" id="3.10.20.90">
    <property type="entry name" value="Phosphatidylinositol 3-kinase Catalytic Subunit, Chain A, domain 1"/>
    <property type="match status" value="1"/>
</dbReference>
<evidence type="ECO:0000259" key="2">
    <source>
        <dbReference type="PROSITE" id="PS50132"/>
    </source>
</evidence>
<reference evidence="4" key="1">
    <citation type="submission" date="2022-11" db="UniProtKB">
        <authorList>
            <consortium name="WormBaseParasite"/>
        </authorList>
    </citation>
    <scope>IDENTIFICATION</scope>
</reference>
<feature type="compositionally biased region" description="Basic and acidic residues" evidence="1">
    <location>
        <begin position="113"/>
        <end position="127"/>
    </location>
</feature>
<feature type="domain" description="RGS" evidence="2">
    <location>
        <begin position="194"/>
        <end position="307"/>
    </location>
</feature>
<evidence type="ECO:0000313" key="4">
    <source>
        <dbReference type="WBParaSite" id="scf7180000419996.g4585"/>
    </source>
</evidence>
<accession>A0A915NLV2</accession>
<feature type="compositionally biased region" description="Polar residues" evidence="1">
    <location>
        <begin position="954"/>
        <end position="966"/>
    </location>
</feature>
<feature type="region of interest" description="Disordered" evidence="1">
    <location>
        <begin position="904"/>
        <end position="927"/>
    </location>
</feature>
<dbReference type="PROSITE" id="PS50132">
    <property type="entry name" value="RGS"/>
    <property type="match status" value="1"/>
</dbReference>
<dbReference type="WBParaSite" id="scf7180000419996.g4585">
    <property type="protein sequence ID" value="scf7180000419996.g4585"/>
    <property type="gene ID" value="scf7180000419996.g4585"/>
</dbReference>
<dbReference type="Gene3D" id="1.10.167.10">
    <property type="entry name" value="Regulator of G-protein Signalling 4, domain 2"/>
    <property type="match status" value="1"/>
</dbReference>
<evidence type="ECO:0000313" key="3">
    <source>
        <dbReference type="Proteomes" id="UP000887560"/>
    </source>
</evidence>
<feature type="compositionally biased region" description="Polar residues" evidence="1">
    <location>
        <begin position="767"/>
        <end position="783"/>
    </location>
</feature>
<dbReference type="InterPro" id="IPR036305">
    <property type="entry name" value="RGS_sf"/>
</dbReference>
<feature type="compositionally biased region" description="Polar residues" evidence="1">
    <location>
        <begin position="904"/>
        <end position="922"/>
    </location>
</feature>